<reference evidence="2 3" key="1">
    <citation type="journal article" date="2013" name="Proc. Natl. Acad. Sci. U.S.A.">
        <title>Genome of an arbuscular mycorrhizal fungus provides insight into the oldest plant symbiosis.</title>
        <authorList>
            <person name="Tisserant E."/>
            <person name="Malbreil M."/>
            <person name="Kuo A."/>
            <person name="Kohler A."/>
            <person name="Symeonidi A."/>
            <person name="Balestrini R."/>
            <person name="Charron P."/>
            <person name="Duensing N."/>
            <person name="Frei Dit Frey N."/>
            <person name="Gianinazzi-Pearson V."/>
            <person name="Gilbert L.B."/>
            <person name="Handa Y."/>
            <person name="Herr J.R."/>
            <person name="Hijri M."/>
            <person name="Koul R."/>
            <person name="Kawaguchi M."/>
            <person name="Krajinski F."/>
            <person name="Lammers P.J."/>
            <person name="Masclaux F.G."/>
            <person name="Murat C."/>
            <person name="Morin E."/>
            <person name="Ndikumana S."/>
            <person name="Pagni M."/>
            <person name="Petitpierre D."/>
            <person name="Requena N."/>
            <person name="Rosikiewicz P."/>
            <person name="Riley R."/>
            <person name="Saito K."/>
            <person name="San Clemente H."/>
            <person name="Shapiro H."/>
            <person name="van Tuinen D."/>
            <person name="Becard G."/>
            <person name="Bonfante P."/>
            <person name="Paszkowski U."/>
            <person name="Shachar-Hill Y.Y."/>
            <person name="Tuskan G.A."/>
            <person name="Young P.W."/>
            <person name="Sanders I.R."/>
            <person name="Henrissat B."/>
            <person name="Rensing S.A."/>
            <person name="Grigoriev I.V."/>
            <person name="Corradi N."/>
            <person name="Roux C."/>
            <person name="Martin F."/>
        </authorList>
    </citation>
    <scope>NUCLEOTIDE SEQUENCE [LARGE SCALE GENOMIC DNA]</scope>
    <source>
        <strain evidence="2 3">DAOM 197198</strain>
    </source>
</reference>
<evidence type="ECO:0000313" key="3">
    <source>
        <dbReference type="Proteomes" id="UP000018888"/>
    </source>
</evidence>
<dbReference type="EMBL" id="AUPC02000141">
    <property type="protein sequence ID" value="POG69117.1"/>
    <property type="molecule type" value="Genomic_DNA"/>
</dbReference>
<accession>A0A2P4PUP0</accession>
<protein>
    <submittedName>
        <fullName evidence="2">Uncharacterized protein</fullName>
    </submittedName>
</protein>
<keyword evidence="1" id="KW-1133">Transmembrane helix</keyword>
<evidence type="ECO:0000313" key="2">
    <source>
        <dbReference type="EMBL" id="POG69117.1"/>
    </source>
</evidence>
<gene>
    <name evidence="2" type="ORF">GLOIN_2v1629951</name>
</gene>
<name>A0A2P4PUP0_RHIID</name>
<dbReference type="AlphaFoldDB" id="A0A2P4PUP0"/>
<feature type="transmembrane region" description="Helical" evidence="1">
    <location>
        <begin position="64"/>
        <end position="86"/>
    </location>
</feature>
<proteinExistence type="predicted"/>
<evidence type="ECO:0000256" key="1">
    <source>
        <dbReference type="SAM" id="Phobius"/>
    </source>
</evidence>
<reference evidence="2 3" key="2">
    <citation type="journal article" date="2018" name="New Phytol.">
        <title>High intraspecific genome diversity in the model arbuscular mycorrhizal symbiont Rhizophagus irregularis.</title>
        <authorList>
            <person name="Chen E.C.H."/>
            <person name="Morin E."/>
            <person name="Beaudet D."/>
            <person name="Noel J."/>
            <person name="Yildirir G."/>
            <person name="Ndikumana S."/>
            <person name="Charron P."/>
            <person name="St-Onge C."/>
            <person name="Giorgi J."/>
            <person name="Kruger M."/>
            <person name="Marton T."/>
            <person name="Ropars J."/>
            <person name="Grigoriev I.V."/>
            <person name="Hainaut M."/>
            <person name="Henrissat B."/>
            <person name="Roux C."/>
            <person name="Martin F."/>
            <person name="Corradi N."/>
        </authorList>
    </citation>
    <scope>NUCLEOTIDE SEQUENCE [LARGE SCALE GENOMIC DNA]</scope>
    <source>
        <strain evidence="2 3">DAOM 197198</strain>
    </source>
</reference>
<sequence length="89" mass="10569">MARSHFFYYYCKYRIDSFLRSWDPFFISFVILNIMLFGGIIMDHHHQVKRISLSLPSLFPSPPFPFPFLPLSLPFVPLLSLSFFPFSFP</sequence>
<feature type="transmembrane region" description="Helical" evidence="1">
    <location>
        <begin position="25"/>
        <end position="43"/>
    </location>
</feature>
<organism evidence="2 3">
    <name type="scientific">Rhizophagus irregularis (strain DAOM 181602 / DAOM 197198 / MUCL 43194)</name>
    <name type="common">Arbuscular mycorrhizal fungus</name>
    <name type="synonym">Glomus intraradices</name>
    <dbReference type="NCBI Taxonomy" id="747089"/>
    <lineage>
        <taxon>Eukaryota</taxon>
        <taxon>Fungi</taxon>
        <taxon>Fungi incertae sedis</taxon>
        <taxon>Mucoromycota</taxon>
        <taxon>Glomeromycotina</taxon>
        <taxon>Glomeromycetes</taxon>
        <taxon>Glomerales</taxon>
        <taxon>Glomeraceae</taxon>
        <taxon>Rhizophagus</taxon>
    </lineage>
</organism>
<dbReference type="Proteomes" id="UP000018888">
    <property type="component" value="Unassembled WGS sequence"/>
</dbReference>
<keyword evidence="3" id="KW-1185">Reference proteome</keyword>
<comment type="caution">
    <text evidence="2">The sequence shown here is derived from an EMBL/GenBank/DDBJ whole genome shotgun (WGS) entry which is preliminary data.</text>
</comment>
<keyword evidence="1" id="KW-0812">Transmembrane</keyword>
<feature type="non-terminal residue" evidence="2">
    <location>
        <position position="89"/>
    </location>
</feature>
<keyword evidence="1" id="KW-0472">Membrane</keyword>